<keyword evidence="2" id="KW-1185">Reference proteome</keyword>
<proteinExistence type="predicted"/>
<sequence length="326" mass="37927">MNFSDSVKDFIAAKQEASAQVQGYEKDLNIFWTFLETEKVSESTWRHVLGGANTDLIIKSLKYYVDHSKVTSMSTANRFISVFTEYFQYAYEKKHFSNKELYEEMHAPIYSDRSYRARINTWISKNLKDKESTRVFNEVEIQELIGLCNDTLKVESMDDEYFDKKFVPALIIKLIILTGIKYKLIPKLKLADVNLRYGTLTINNYEIHLPHMLIDQFELYSSLRNKRTESNILFIKSNGEQLAEITGFTATFLGSLTSRTDIQGIIRFVIIEMMKKGITIDIIKEFTGVGNTIINDCLQIINKDLHMERKIFLDSTLRALKTFKYL</sequence>
<gene>
    <name evidence="1" type="ORF">H7B67_14360</name>
</gene>
<dbReference type="AlphaFoldDB" id="A0A841SWG2"/>
<dbReference type="Proteomes" id="UP000535838">
    <property type="component" value="Unassembled WGS sequence"/>
</dbReference>
<comment type="caution">
    <text evidence="1">The sequence shown here is derived from an EMBL/GenBank/DDBJ whole genome shotgun (WGS) entry which is preliminary data.</text>
</comment>
<reference evidence="1 2" key="1">
    <citation type="submission" date="2020-08" db="EMBL/GenBank/DDBJ databases">
        <title>Cohnella phylogeny.</title>
        <authorList>
            <person name="Dunlap C."/>
        </authorList>
    </citation>
    <scope>NUCLEOTIDE SEQUENCE [LARGE SCALE GENOMIC DNA]</scope>
    <source>
        <strain evidence="1 2">DSM 25241</strain>
    </source>
</reference>
<dbReference type="GO" id="GO:0003677">
    <property type="term" value="F:DNA binding"/>
    <property type="evidence" value="ECO:0007669"/>
    <property type="project" value="InterPro"/>
</dbReference>
<protein>
    <submittedName>
        <fullName evidence="1">Uncharacterized protein</fullName>
    </submittedName>
</protein>
<evidence type="ECO:0000313" key="1">
    <source>
        <dbReference type="EMBL" id="MBB6635299.1"/>
    </source>
</evidence>
<dbReference type="SUPFAM" id="SSF56349">
    <property type="entry name" value="DNA breaking-rejoining enzymes"/>
    <property type="match status" value="1"/>
</dbReference>
<name>A0A841SWG2_9BACL</name>
<dbReference type="RefSeq" id="WP_185120541.1">
    <property type="nucleotide sequence ID" value="NZ_JACJVQ010000013.1"/>
</dbReference>
<dbReference type="InterPro" id="IPR011010">
    <property type="entry name" value="DNA_brk_join_enz"/>
</dbReference>
<dbReference type="EMBL" id="JACJVQ010000013">
    <property type="protein sequence ID" value="MBB6635299.1"/>
    <property type="molecule type" value="Genomic_DNA"/>
</dbReference>
<evidence type="ECO:0000313" key="2">
    <source>
        <dbReference type="Proteomes" id="UP000535838"/>
    </source>
</evidence>
<accession>A0A841SWG2</accession>
<organism evidence="1 2">
    <name type="scientific">Cohnella thailandensis</name>
    <dbReference type="NCBI Taxonomy" id="557557"/>
    <lineage>
        <taxon>Bacteria</taxon>
        <taxon>Bacillati</taxon>
        <taxon>Bacillota</taxon>
        <taxon>Bacilli</taxon>
        <taxon>Bacillales</taxon>
        <taxon>Paenibacillaceae</taxon>
        <taxon>Cohnella</taxon>
    </lineage>
</organism>